<evidence type="ECO:0000256" key="6">
    <source>
        <dbReference type="ARBA" id="ARBA00022967"/>
    </source>
</evidence>
<dbReference type="InterPro" id="IPR015855">
    <property type="entry name" value="ABC_transpr_MalK-like"/>
</dbReference>
<dbReference type="OrthoDB" id="18368at2157"/>
<dbReference type="SMART" id="SM00382">
    <property type="entry name" value="AAA"/>
    <property type="match status" value="1"/>
</dbReference>
<dbReference type="AlphaFoldDB" id="A0A6B0T2Q6"/>
<dbReference type="GO" id="GO:0008643">
    <property type="term" value="P:carbohydrate transport"/>
    <property type="evidence" value="ECO:0007669"/>
    <property type="project" value="InterPro"/>
</dbReference>
<dbReference type="GO" id="GO:0005524">
    <property type="term" value="F:ATP binding"/>
    <property type="evidence" value="ECO:0007669"/>
    <property type="project" value="UniProtKB-KW"/>
</dbReference>
<dbReference type="InterPro" id="IPR003439">
    <property type="entry name" value="ABC_transporter-like_ATP-bd"/>
</dbReference>
<dbReference type="Gene3D" id="2.40.50.100">
    <property type="match status" value="1"/>
</dbReference>
<dbReference type="InterPro" id="IPR027417">
    <property type="entry name" value="P-loop_NTPase"/>
</dbReference>
<dbReference type="Pfam" id="PF08402">
    <property type="entry name" value="TOBE_2"/>
    <property type="match status" value="1"/>
</dbReference>
<dbReference type="Pfam" id="PF00005">
    <property type="entry name" value="ABC_tran"/>
    <property type="match status" value="1"/>
</dbReference>
<keyword evidence="4" id="KW-0547">Nucleotide-binding</keyword>
<dbReference type="PANTHER" id="PTHR43875">
    <property type="entry name" value="MALTODEXTRIN IMPORT ATP-BINDING PROTEIN MSMX"/>
    <property type="match status" value="1"/>
</dbReference>
<evidence type="ECO:0000256" key="7">
    <source>
        <dbReference type="ARBA" id="ARBA00023136"/>
    </source>
</evidence>
<comment type="subcellular location">
    <subcellularLocation>
        <location evidence="1">Cell membrane</location>
        <topology evidence="1">Peripheral membrane protein</topology>
    </subcellularLocation>
</comment>
<dbReference type="EMBL" id="WUUS01000003">
    <property type="protein sequence ID" value="MXR40819.1"/>
    <property type="molecule type" value="Genomic_DNA"/>
</dbReference>
<reference evidence="16 17" key="1">
    <citation type="submission" date="2019-12" db="EMBL/GenBank/DDBJ databases">
        <title>Isolation and characterization of three novel carbon monoxide-oxidizing members of Halobacteria from salione crusts and soils.</title>
        <authorList>
            <person name="Myers M.R."/>
            <person name="King G.M."/>
        </authorList>
    </citation>
    <scope>NUCLEOTIDE SEQUENCE [LARGE SCALE GENOMIC DNA]</scope>
    <source>
        <strain evidence="16 17">WSA2</strain>
    </source>
</reference>
<dbReference type="InterPro" id="IPR017871">
    <property type="entry name" value="ABC_transporter-like_CS"/>
</dbReference>
<dbReference type="EC" id="7.5.2.13" evidence="13"/>
<dbReference type="InterPro" id="IPR008995">
    <property type="entry name" value="Mo/tungstate-bd_C_term_dom"/>
</dbReference>
<dbReference type="InterPro" id="IPR012340">
    <property type="entry name" value="NA-bd_OB-fold"/>
</dbReference>
<comment type="subunit">
    <text evidence="12">The complex is composed of two ATP-binding proteins (XacJ and XacK), two transmembrane proteins (XacH and XacI) and a solute-binding protein (XacG).</text>
</comment>
<dbReference type="Proteomes" id="UP000437065">
    <property type="component" value="Unassembled WGS sequence"/>
</dbReference>
<dbReference type="Gene3D" id="2.40.50.140">
    <property type="entry name" value="Nucleic acid-binding proteins"/>
    <property type="match status" value="1"/>
</dbReference>
<keyword evidence="5 16" id="KW-0067">ATP-binding</keyword>
<dbReference type="PROSITE" id="PS00211">
    <property type="entry name" value="ABC_TRANSPORTER_1"/>
    <property type="match status" value="1"/>
</dbReference>
<keyword evidence="7" id="KW-0472">Membrane</keyword>
<gene>
    <name evidence="16" type="primary">ugpC</name>
    <name evidence="16" type="ORF">GRX01_05625</name>
</gene>
<dbReference type="GO" id="GO:0140359">
    <property type="term" value="F:ABC-type transporter activity"/>
    <property type="evidence" value="ECO:0007669"/>
    <property type="project" value="InterPro"/>
</dbReference>
<evidence type="ECO:0000256" key="10">
    <source>
        <dbReference type="ARBA" id="ARBA00053454"/>
    </source>
</evidence>
<evidence type="ECO:0000256" key="8">
    <source>
        <dbReference type="ARBA" id="ARBA00050355"/>
    </source>
</evidence>
<dbReference type="GO" id="GO:0055052">
    <property type="term" value="C:ATP-binding cassette (ABC) transporter complex, substrate-binding subunit-containing"/>
    <property type="evidence" value="ECO:0007669"/>
    <property type="project" value="TreeGrafter"/>
</dbReference>
<evidence type="ECO:0000256" key="3">
    <source>
        <dbReference type="ARBA" id="ARBA00022475"/>
    </source>
</evidence>
<comment type="catalytic activity">
    <reaction evidence="9">
        <text>L-arabinose(out) + ATP + H2O = L-arabinose(in) + ADP + phosphate + H(+)</text>
        <dbReference type="Rhea" id="RHEA:30007"/>
        <dbReference type="ChEBI" id="CHEBI:15377"/>
        <dbReference type="ChEBI" id="CHEBI:15378"/>
        <dbReference type="ChEBI" id="CHEBI:17535"/>
        <dbReference type="ChEBI" id="CHEBI:30616"/>
        <dbReference type="ChEBI" id="CHEBI:43474"/>
        <dbReference type="ChEBI" id="CHEBI:456216"/>
        <dbReference type="EC" id="7.5.2.13"/>
    </reaction>
    <physiologicalReaction direction="left-to-right" evidence="9">
        <dbReference type="Rhea" id="RHEA:30008"/>
    </physiologicalReaction>
</comment>
<name>A0A6B0T2Q6_9EURY</name>
<evidence type="ECO:0000256" key="9">
    <source>
        <dbReference type="ARBA" id="ARBA00051890"/>
    </source>
</evidence>
<evidence type="ECO:0000256" key="14">
    <source>
        <dbReference type="SAM" id="MobiDB-lite"/>
    </source>
</evidence>
<comment type="caution">
    <text evidence="16">The sequence shown here is derived from an EMBL/GenBank/DDBJ whole genome shotgun (WGS) entry which is preliminary data.</text>
</comment>
<dbReference type="SUPFAM" id="SSF52540">
    <property type="entry name" value="P-loop containing nucleoside triphosphate hydrolases"/>
    <property type="match status" value="1"/>
</dbReference>
<dbReference type="NCBIfam" id="NF008653">
    <property type="entry name" value="PRK11650.1"/>
    <property type="match status" value="1"/>
</dbReference>
<dbReference type="RefSeq" id="WP_159664325.1">
    <property type="nucleotide sequence ID" value="NZ_WUUS01000003.1"/>
</dbReference>
<accession>A0A6B0T2Q6</accession>
<feature type="region of interest" description="Disordered" evidence="14">
    <location>
        <begin position="368"/>
        <end position="388"/>
    </location>
</feature>
<protein>
    <recommendedName>
        <fullName evidence="13">ABC-type D-xylose/L-arabinose transporter</fullName>
        <ecNumber evidence="13">7.5.2.13</ecNumber>
    </recommendedName>
</protein>
<dbReference type="CDD" id="cd03301">
    <property type="entry name" value="ABC_MalK_N"/>
    <property type="match status" value="1"/>
</dbReference>
<evidence type="ECO:0000256" key="13">
    <source>
        <dbReference type="ARBA" id="ARBA00066315"/>
    </source>
</evidence>
<dbReference type="PANTHER" id="PTHR43875:SF15">
    <property type="entry name" value="TREHALOSE IMPORT ATP-BINDING PROTEIN SUGC"/>
    <property type="match status" value="1"/>
</dbReference>
<keyword evidence="17" id="KW-1185">Reference proteome</keyword>
<comment type="function">
    <text evidence="10">Part of the ABC transporter complex XacGHIJK involved in the uptake of xylose and arabinose. Responsible for energy coupling to the transport system.</text>
</comment>
<evidence type="ECO:0000256" key="2">
    <source>
        <dbReference type="ARBA" id="ARBA00022448"/>
    </source>
</evidence>
<dbReference type="GO" id="GO:0016887">
    <property type="term" value="F:ATP hydrolysis activity"/>
    <property type="evidence" value="ECO:0007669"/>
    <property type="project" value="InterPro"/>
</dbReference>
<keyword evidence="2" id="KW-0813">Transport</keyword>
<dbReference type="Gene3D" id="3.40.50.300">
    <property type="entry name" value="P-loop containing nucleotide triphosphate hydrolases"/>
    <property type="match status" value="1"/>
</dbReference>
<evidence type="ECO:0000313" key="16">
    <source>
        <dbReference type="EMBL" id="MXR40819.1"/>
    </source>
</evidence>
<dbReference type="InterPro" id="IPR013611">
    <property type="entry name" value="Transp-assoc_OB_typ2"/>
</dbReference>
<keyword evidence="3" id="KW-1003">Cell membrane</keyword>
<dbReference type="FunFam" id="3.40.50.300:FF:000042">
    <property type="entry name" value="Maltose/maltodextrin ABC transporter, ATP-binding protein"/>
    <property type="match status" value="1"/>
</dbReference>
<organism evidence="16 17">
    <name type="scientific">Halobaculum saliterrae</name>
    <dbReference type="NCBI Taxonomy" id="2073113"/>
    <lineage>
        <taxon>Archaea</taxon>
        <taxon>Methanobacteriati</taxon>
        <taxon>Methanobacteriota</taxon>
        <taxon>Stenosarchaea group</taxon>
        <taxon>Halobacteria</taxon>
        <taxon>Halobacteriales</taxon>
        <taxon>Haloferacaceae</taxon>
        <taxon>Halobaculum</taxon>
    </lineage>
</organism>
<feature type="compositionally biased region" description="Basic and acidic residues" evidence="14">
    <location>
        <begin position="368"/>
        <end position="379"/>
    </location>
</feature>
<feature type="domain" description="ABC transporter" evidence="15">
    <location>
        <begin position="4"/>
        <end position="235"/>
    </location>
</feature>
<proteinExistence type="inferred from homology"/>
<comment type="similarity">
    <text evidence="11">Belongs to the ABC transporter superfamily. Carbohydrate uptake transporter-1 (CUT1) (TC 3.A.1.1) family.</text>
</comment>
<evidence type="ECO:0000256" key="11">
    <source>
        <dbReference type="ARBA" id="ARBA00061029"/>
    </source>
</evidence>
<dbReference type="InterPro" id="IPR047641">
    <property type="entry name" value="ABC_transpr_MalK/UgpC-like"/>
</dbReference>
<dbReference type="PROSITE" id="PS50893">
    <property type="entry name" value="ABC_TRANSPORTER_2"/>
    <property type="match status" value="1"/>
</dbReference>
<keyword evidence="6" id="KW-1278">Translocase</keyword>
<evidence type="ECO:0000256" key="5">
    <source>
        <dbReference type="ARBA" id="ARBA00022840"/>
    </source>
</evidence>
<sequence>MTGISLHNLTKQFDDVTAVDSVSLDVTEGEFLVLVGPSGCGKSTTLRLCAGLESTTEGTVSISDRNVTAEPASERDVAMVFQNYALYPHMTARENMTFGLDAAAGFSGTEATERVEEAAAILDIEDLLDRKPSALSGGEQQRVAIGRALVRDPEVFLMDEPLSNLDAKLRVQMRAELAELHAELQTTTVYVTHDQVEAMTLGDRVAVMNDGRIEQVAPPQDLYDAPDTRFVAEFIGSPGMNTVDATLRRRGTVSEIVWGDNTVPLDASPESLGLTSGDRVVFGVRPEDLSADTDGDVRMEVTVTEPLGSTLLVRGTVGGHEMEVSIQPRSLVEVGDQITLGVDPDRLHLFDPESGAAVYHSADSREAIGVDGDGRRDAAVARQGGADD</sequence>
<evidence type="ECO:0000256" key="1">
    <source>
        <dbReference type="ARBA" id="ARBA00004202"/>
    </source>
</evidence>
<dbReference type="SUPFAM" id="SSF50331">
    <property type="entry name" value="MOP-like"/>
    <property type="match status" value="1"/>
</dbReference>
<dbReference type="InterPro" id="IPR003593">
    <property type="entry name" value="AAA+_ATPase"/>
</dbReference>
<evidence type="ECO:0000259" key="15">
    <source>
        <dbReference type="PROSITE" id="PS50893"/>
    </source>
</evidence>
<evidence type="ECO:0000256" key="4">
    <source>
        <dbReference type="ARBA" id="ARBA00022741"/>
    </source>
</evidence>
<comment type="catalytic activity">
    <reaction evidence="8">
        <text>D-xylose(out) + ATP + H2O = D-xylose(in) + ADP + phosphate + H(+)</text>
        <dbReference type="Rhea" id="RHEA:29899"/>
        <dbReference type="ChEBI" id="CHEBI:15377"/>
        <dbReference type="ChEBI" id="CHEBI:15378"/>
        <dbReference type="ChEBI" id="CHEBI:30616"/>
        <dbReference type="ChEBI" id="CHEBI:43474"/>
        <dbReference type="ChEBI" id="CHEBI:53455"/>
        <dbReference type="ChEBI" id="CHEBI:456216"/>
        <dbReference type="EC" id="7.5.2.13"/>
    </reaction>
    <physiologicalReaction direction="left-to-right" evidence="8">
        <dbReference type="Rhea" id="RHEA:29900"/>
    </physiologicalReaction>
</comment>
<evidence type="ECO:0000256" key="12">
    <source>
        <dbReference type="ARBA" id="ARBA00065962"/>
    </source>
</evidence>
<evidence type="ECO:0000313" key="17">
    <source>
        <dbReference type="Proteomes" id="UP000437065"/>
    </source>
</evidence>